<proteinExistence type="predicted"/>
<name>A0ABP8L7I0_9MICO</name>
<evidence type="ECO:0000256" key="1">
    <source>
        <dbReference type="SAM" id="MobiDB-lite"/>
    </source>
</evidence>
<gene>
    <name evidence="2" type="ORF">GCM10023169_20880</name>
</gene>
<reference evidence="3" key="1">
    <citation type="journal article" date="2019" name="Int. J. Syst. Evol. Microbiol.">
        <title>The Global Catalogue of Microorganisms (GCM) 10K type strain sequencing project: providing services to taxonomists for standard genome sequencing and annotation.</title>
        <authorList>
            <consortium name="The Broad Institute Genomics Platform"/>
            <consortium name="The Broad Institute Genome Sequencing Center for Infectious Disease"/>
            <person name="Wu L."/>
            <person name="Ma J."/>
        </authorList>
    </citation>
    <scope>NUCLEOTIDE SEQUENCE [LARGE SCALE GENOMIC DNA]</scope>
    <source>
        <strain evidence="3">JCM 17810</strain>
    </source>
</reference>
<dbReference type="RefSeq" id="WP_345216203.1">
    <property type="nucleotide sequence ID" value="NZ_BAABGN010000009.1"/>
</dbReference>
<feature type="compositionally biased region" description="Acidic residues" evidence="1">
    <location>
        <begin position="61"/>
        <end position="71"/>
    </location>
</feature>
<evidence type="ECO:0000313" key="2">
    <source>
        <dbReference type="EMBL" id="GAA4424325.1"/>
    </source>
</evidence>
<sequence length="71" mass="7821">MSALLDRLRSLPRDFAAAYRERETELRAALLPDDDAVTDARAAVAARRAASARHSMYATNEPDDDISAVPY</sequence>
<dbReference type="EMBL" id="BAABGN010000009">
    <property type="protein sequence ID" value="GAA4424325.1"/>
    <property type="molecule type" value="Genomic_DNA"/>
</dbReference>
<protein>
    <submittedName>
        <fullName evidence="2">Uncharacterized protein</fullName>
    </submittedName>
</protein>
<feature type="region of interest" description="Disordered" evidence="1">
    <location>
        <begin position="52"/>
        <end position="71"/>
    </location>
</feature>
<evidence type="ECO:0000313" key="3">
    <source>
        <dbReference type="Proteomes" id="UP001500622"/>
    </source>
</evidence>
<dbReference type="Proteomes" id="UP001500622">
    <property type="component" value="Unassembled WGS sequence"/>
</dbReference>
<organism evidence="2 3">
    <name type="scientific">Georgenia halophila</name>
    <dbReference type="NCBI Taxonomy" id="620889"/>
    <lineage>
        <taxon>Bacteria</taxon>
        <taxon>Bacillati</taxon>
        <taxon>Actinomycetota</taxon>
        <taxon>Actinomycetes</taxon>
        <taxon>Micrococcales</taxon>
        <taxon>Bogoriellaceae</taxon>
        <taxon>Georgenia</taxon>
    </lineage>
</organism>
<comment type="caution">
    <text evidence="2">The sequence shown here is derived from an EMBL/GenBank/DDBJ whole genome shotgun (WGS) entry which is preliminary data.</text>
</comment>
<accession>A0ABP8L7I0</accession>
<keyword evidence="3" id="KW-1185">Reference proteome</keyword>